<dbReference type="InterPro" id="IPR030378">
    <property type="entry name" value="G_CP_dom"/>
</dbReference>
<evidence type="ECO:0000313" key="10">
    <source>
        <dbReference type="EMBL" id="RKP07398.1"/>
    </source>
</evidence>
<dbReference type="Pfam" id="PF01926">
    <property type="entry name" value="MMR_HSR1"/>
    <property type="match status" value="1"/>
</dbReference>
<dbReference type="Proteomes" id="UP000271241">
    <property type="component" value="Unassembled WGS sequence"/>
</dbReference>
<evidence type="ECO:0000256" key="8">
    <source>
        <dbReference type="SAM" id="MobiDB-lite"/>
    </source>
</evidence>
<feature type="compositionally biased region" description="Basic and acidic residues" evidence="8">
    <location>
        <begin position="508"/>
        <end position="529"/>
    </location>
</feature>
<accession>A0A4P9XN90</accession>
<comment type="similarity">
    <text evidence="7">Belongs to the TRAFAC class YlqF/YawG GTPase family. NOG2 subfamily.</text>
</comment>
<dbReference type="FunFam" id="3.40.50.300:FF:000559">
    <property type="entry name" value="Nuclear/nucleolar GTPase 2"/>
    <property type="match status" value="1"/>
</dbReference>
<dbReference type="InterPro" id="IPR012971">
    <property type="entry name" value="NOG2_N_dom"/>
</dbReference>
<dbReference type="PANTHER" id="PTHR11089">
    <property type="entry name" value="GTP-BINDING PROTEIN-RELATED"/>
    <property type="match status" value="1"/>
</dbReference>
<dbReference type="AlphaFoldDB" id="A0A4P9XN90"/>
<evidence type="ECO:0000256" key="4">
    <source>
        <dbReference type="ARBA" id="ARBA00022741"/>
    </source>
</evidence>
<evidence type="ECO:0000256" key="5">
    <source>
        <dbReference type="ARBA" id="ARBA00023134"/>
    </source>
</evidence>
<evidence type="ECO:0000313" key="11">
    <source>
        <dbReference type="Proteomes" id="UP000271241"/>
    </source>
</evidence>
<gene>
    <name evidence="10" type="ORF">THASP1DRAFT_30779</name>
</gene>
<evidence type="ECO:0000256" key="3">
    <source>
        <dbReference type="ARBA" id="ARBA00022127"/>
    </source>
</evidence>
<evidence type="ECO:0000256" key="6">
    <source>
        <dbReference type="ARBA" id="ARBA00023242"/>
    </source>
</evidence>
<dbReference type="GO" id="GO:0005730">
    <property type="term" value="C:nucleolus"/>
    <property type="evidence" value="ECO:0007669"/>
    <property type="project" value="UniProtKB-SubCell"/>
</dbReference>
<feature type="region of interest" description="Disordered" evidence="8">
    <location>
        <begin position="459"/>
        <end position="487"/>
    </location>
</feature>
<feature type="compositionally biased region" description="Acidic residues" evidence="8">
    <location>
        <begin position="548"/>
        <end position="563"/>
    </location>
</feature>
<sequence length="680" mass="77549">MGKFKKEASRVARDTSDRPANTRLKGENFYHDKKKVQYLNMLRGGRAVRDRDGNIVKAAAFQSTDAPVARIAPNRKWFGNTRVIGQKELQNFREKLGNAVNDPYQVLLQRNKLPMSLLQDATKESRVHMLETESFSHTFGPKAQRKRPKIFAANMDEMLSTADDSIETYDCKKDSDLVENSISDHTDLARESIFQKGQSKRIWGELYKVMDSSDVVVHVLDVRDPLGTRCRNVETYLSKEAQHKHLIFVLNKCDLVPTWVTARWVKILSREYPTLAFHASINNSFGKGALIQLLRQFGKLHADKKQISVGFIGYPNTGKSSIINTLRKKRVCSVAPIPGETKVWQYITLMRKIYLIDCPGVVYPSPDDSEADIVLKGVVRVENLKNPEDYIGAMLERVRPEYLRRTYEVRSWDNHEDFLSKIAKKAGKLLKGGEPDLPTVAKMVLNDWLRGKIPFYTAPPEEPIEKKEGESTDVPMENAGETSERRTMGVEQLFRKIQVATAFLPDDMKRDDVEKEEAEKERIAKEMKQAKASNKSAEAVARRKAEVAPDDDDEDMPDWDEVYESVVGEEVATLGGVPAASASAEDDEDEDDDEDDDDDEEKDVDDDDDDDDDDEEDDKRRKQVKQPRMTTNKKKVGTHYYETANVKNRNRNKQRPEDPNKQAKRLQSMGAGKKQSSRRR</sequence>
<dbReference type="SUPFAM" id="SSF52540">
    <property type="entry name" value="P-loop containing nucleoside triphosphate hydrolases"/>
    <property type="match status" value="1"/>
</dbReference>
<evidence type="ECO:0000256" key="1">
    <source>
        <dbReference type="ARBA" id="ARBA00003892"/>
    </source>
</evidence>
<reference evidence="11" key="1">
    <citation type="journal article" date="2018" name="Nat. Microbiol.">
        <title>Leveraging single-cell genomics to expand the fungal tree of life.</title>
        <authorList>
            <person name="Ahrendt S.R."/>
            <person name="Quandt C.A."/>
            <person name="Ciobanu D."/>
            <person name="Clum A."/>
            <person name="Salamov A."/>
            <person name="Andreopoulos B."/>
            <person name="Cheng J.F."/>
            <person name="Woyke T."/>
            <person name="Pelin A."/>
            <person name="Henrissat B."/>
            <person name="Reynolds N.K."/>
            <person name="Benny G.L."/>
            <person name="Smith M.E."/>
            <person name="James T.Y."/>
            <person name="Grigoriev I.V."/>
        </authorList>
    </citation>
    <scope>NUCLEOTIDE SEQUENCE [LARGE SCALE GENOMIC DNA]</scope>
    <source>
        <strain evidence="11">RSA 1356</strain>
    </source>
</reference>
<dbReference type="OrthoDB" id="444945at2759"/>
<dbReference type="InterPro" id="IPR027417">
    <property type="entry name" value="P-loop_NTPase"/>
</dbReference>
<dbReference type="InterPro" id="IPR023179">
    <property type="entry name" value="GTP-bd_ortho_bundle_sf"/>
</dbReference>
<dbReference type="InterPro" id="IPR050755">
    <property type="entry name" value="TRAFAC_YlqF/YawG_RiboMat"/>
</dbReference>
<proteinExistence type="inferred from homology"/>
<evidence type="ECO:0000259" key="9">
    <source>
        <dbReference type="PROSITE" id="PS51721"/>
    </source>
</evidence>
<feature type="compositionally biased region" description="Basic residues" evidence="8">
    <location>
        <begin position="621"/>
        <end position="637"/>
    </location>
</feature>
<feature type="region of interest" description="Disordered" evidence="8">
    <location>
        <begin position="1"/>
        <end position="24"/>
    </location>
</feature>
<dbReference type="FunFam" id="1.10.1580.10:FF:000001">
    <property type="entry name" value="Nucleolar GTP-binding protein 2"/>
    <property type="match status" value="1"/>
</dbReference>
<organism evidence="10 11">
    <name type="scientific">Thamnocephalis sphaerospora</name>
    <dbReference type="NCBI Taxonomy" id="78915"/>
    <lineage>
        <taxon>Eukaryota</taxon>
        <taxon>Fungi</taxon>
        <taxon>Fungi incertae sedis</taxon>
        <taxon>Zoopagomycota</taxon>
        <taxon>Zoopagomycotina</taxon>
        <taxon>Zoopagomycetes</taxon>
        <taxon>Zoopagales</taxon>
        <taxon>Sigmoideomycetaceae</taxon>
        <taxon>Thamnocephalis</taxon>
    </lineage>
</organism>
<feature type="compositionally biased region" description="Basic and acidic residues" evidence="8">
    <location>
        <begin position="1"/>
        <end position="17"/>
    </location>
</feature>
<keyword evidence="5 7" id="KW-0342">GTP-binding</keyword>
<feature type="region of interest" description="Disordered" evidence="8">
    <location>
        <begin position="508"/>
        <end position="680"/>
    </location>
</feature>
<dbReference type="Gene3D" id="1.10.1580.10">
    <property type="match status" value="1"/>
</dbReference>
<dbReference type="PROSITE" id="PS51721">
    <property type="entry name" value="G_CP"/>
    <property type="match status" value="1"/>
</dbReference>
<dbReference type="PANTHER" id="PTHR11089:SF9">
    <property type="entry name" value="NUCLEOLAR GTP-BINDING PROTEIN 2"/>
    <property type="match status" value="1"/>
</dbReference>
<dbReference type="GO" id="GO:0005525">
    <property type="term" value="F:GTP binding"/>
    <property type="evidence" value="ECO:0007669"/>
    <property type="project" value="UniProtKB-KW"/>
</dbReference>
<evidence type="ECO:0000256" key="7">
    <source>
        <dbReference type="RuleBase" id="RU364023"/>
    </source>
</evidence>
<comment type="function">
    <text evidence="1 7">GTPase that associates with pre-60S ribosomal subunits in the nucleolus and is required for their nuclear export and maturation.</text>
</comment>
<dbReference type="Pfam" id="PF08153">
    <property type="entry name" value="NGP1NT"/>
    <property type="match status" value="1"/>
</dbReference>
<dbReference type="Gene3D" id="3.40.50.300">
    <property type="entry name" value="P-loop containing nucleotide triphosphate hydrolases"/>
    <property type="match status" value="1"/>
</dbReference>
<feature type="domain" description="CP-type G" evidence="9">
    <location>
        <begin position="203"/>
        <end position="364"/>
    </location>
</feature>
<keyword evidence="4 7" id="KW-0547">Nucleotide-binding</keyword>
<dbReference type="PRINTS" id="PR00326">
    <property type="entry name" value="GTP1OBG"/>
</dbReference>
<dbReference type="STRING" id="78915.A0A4P9XN90"/>
<protein>
    <recommendedName>
        <fullName evidence="3 7">Nucleolar GTP-binding protein 2</fullName>
    </recommendedName>
</protein>
<keyword evidence="11" id="KW-1185">Reference proteome</keyword>
<keyword evidence="6 7" id="KW-0539">Nucleus</keyword>
<evidence type="ECO:0000256" key="2">
    <source>
        <dbReference type="ARBA" id="ARBA00004604"/>
    </source>
</evidence>
<dbReference type="EMBL" id="KZ992725">
    <property type="protein sequence ID" value="RKP07398.1"/>
    <property type="molecule type" value="Genomic_DNA"/>
</dbReference>
<name>A0A4P9XN90_9FUNG</name>
<dbReference type="InterPro" id="IPR006073">
    <property type="entry name" value="GTP-bd"/>
</dbReference>
<dbReference type="InterPro" id="IPR024929">
    <property type="entry name" value="GNL2_CP_dom"/>
</dbReference>
<comment type="subcellular location">
    <subcellularLocation>
        <location evidence="2 7">Nucleus</location>
        <location evidence="2 7">Nucleolus</location>
    </subcellularLocation>
</comment>
<feature type="compositionally biased region" description="Acidic residues" evidence="8">
    <location>
        <begin position="584"/>
        <end position="617"/>
    </location>
</feature>
<dbReference type="CDD" id="cd01858">
    <property type="entry name" value="NGP_1"/>
    <property type="match status" value="1"/>
</dbReference>